<gene>
    <name evidence="3" type="ORF">GSOID_T00025335001</name>
</gene>
<dbReference type="InterPro" id="IPR018247">
    <property type="entry name" value="EF_Hand_1_Ca_BS"/>
</dbReference>
<proteinExistence type="predicted"/>
<keyword evidence="1" id="KW-0106">Calcium</keyword>
<dbReference type="InterPro" id="IPR002048">
    <property type="entry name" value="EF_hand_dom"/>
</dbReference>
<dbReference type="CDD" id="cd00051">
    <property type="entry name" value="EFh"/>
    <property type="match status" value="1"/>
</dbReference>
<evidence type="ECO:0000313" key="3">
    <source>
        <dbReference type="EMBL" id="CBY31430.1"/>
    </source>
</evidence>
<accession>E4Y730</accession>
<dbReference type="InterPro" id="IPR011992">
    <property type="entry name" value="EF-hand-dom_pair"/>
</dbReference>
<dbReference type="PROSITE" id="PS00018">
    <property type="entry name" value="EF_HAND_1"/>
    <property type="match status" value="2"/>
</dbReference>
<reference evidence="3" key="1">
    <citation type="journal article" date="2010" name="Science">
        <title>Plasticity of animal genome architecture unmasked by rapid evolution of a pelagic tunicate.</title>
        <authorList>
            <person name="Denoeud F."/>
            <person name="Henriet S."/>
            <person name="Mungpakdee S."/>
            <person name="Aury J.M."/>
            <person name="Da Silva C."/>
            <person name="Brinkmann H."/>
            <person name="Mikhaleva J."/>
            <person name="Olsen L.C."/>
            <person name="Jubin C."/>
            <person name="Canestro C."/>
            <person name="Bouquet J.M."/>
            <person name="Danks G."/>
            <person name="Poulain J."/>
            <person name="Campsteijn C."/>
            <person name="Adamski M."/>
            <person name="Cross I."/>
            <person name="Yadetie F."/>
            <person name="Muffato M."/>
            <person name="Louis A."/>
            <person name="Butcher S."/>
            <person name="Tsagkogeorga G."/>
            <person name="Konrad A."/>
            <person name="Singh S."/>
            <person name="Jensen M.F."/>
            <person name="Cong E.H."/>
            <person name="Eikeseth-Otteraa H."/>
            <person name="Noel B."/>
            <person name="Anthouard V."/>
            <person name="Porcel B.M."/>
            <person name="Kachouri-Lafond R."/>
            <person name="Nishino A."/>
            <person name="Ugolini M."/>
            <person name="Chourrout P."/>
            <person name="Nishida H."/>
            <person name="Aasland R."/>
            <person name="Huzurbazar S."/>
            <person name="Westhof E."/>
            <person name="Delsuc F."/>
            <person name="Lehrach H."/>
            <person name="Reinhardt R."/>
            <person name="Weissenbach J."/>
            <person name="Roy S.W."/>
            <person name="Artiguenave F."/>
            <person name="Postlethwait J.H."/>
            <person name="Manak J.R."/>
            <person name="Thompson E.M."/>
            <person name="Jaillon O."/>
            <person name="Du Pasquier L."/>
            <person name="Boudinot P."/>
            <person name="Liberles D.A."/>
            <person name="Volff J.N."/>
            <person name="Philippe H."/>
            <person name="Lenhard B."/>
            <person name="Roest Crollius H."/>
            <person name="Wincker P."/>
            <person name="Chourrout D."/>
        </authorList>
    </citation>
    <scope>NUCLEOTIDE SEQUENCE [LARGE SCALE GENOMIC DNA]</scope>
</reference>
<dbReference type="PROSITE" id="PS50222">
    <property type="entry name" value="EF_HAND_2"/>
    <property type="match status" value="2"/>
</dbReference>
<evidence type="ECO:0000259" key="2">
    <source>
        <dbReference type="PROSITE" id="PS50222"/>
    </source>
</evidence>
<dbReference type="SMART" id="SM00054">
    <property type="entry name" value="EFh"/>
    <property type="match status" value="2"/>
</dbReference>
<dbReference type="SUPFAM" id="SSF47473">
    <property type="entry name" value="EF-hand"/>
    <property type="match status" value="1"/>
</dbReference>
<sequence length="95" mass="10640">MDTDGIVNIREFGAFLQNYGRNYAAAQLQYLFNKTDANGNGYIEFSDILTALSTYGKTTRRGMIAQEMDADISQIDINGDGQINSEDFKIMLNLK</sequence>
<dbReference type="AlphaFoldDB" id="E4Y730"/>
<dbReference type="Proteomes" id="UP000011014">
    <property type="component" value="Unassembled WGS sequence"/>
</dbReference>
<organism evidence="3">
    <name type="scientific">Oikopleura dioica</name>
    <name type="common">Tunicate</name>
    <dbReference type="NCBI Taxonomy" id="34765"/>
    <lineage>
        <taxon>Eukaryota</taxon>
        <taxon>Metazoa</taxon>
        <taxon>Chordata</taxon>
        <taxon>Tunicata</taxon>
        <taxon>Appendicularia</taxon>
        <taxon>Copelata</taxon>
        <taxon>Oikopleuridae</taxon>
        <taxon>Oikopleura</taxon>
    </lineage>
</organism>
<name>E4Y730_OIKDI</name>
<feature type="domain" description="EF-hand" evidence="2">
    <location>
        <begin position="23"/>
        <end position="58"/>
    </location>
</feature>
<dbReference type="Pfam" id="PF13499">
    <property type="entry name" value="EF-hand_7"/>
    <property type="match status" value="1"/>
</dbReference>
<protein>
    <recommendedName>
        <fullName evidence="2">EF-hand domain-containing protein</fullName>
    </recommendedName>
</protein>
<dbReference type="EMBL" id="FN654303">
    <property type="protein sequence ID" value="CBY31430.1"/>
    <property type="molecule type" value="Genomic_DNA"/>
</dbReference>
<feature type="domain" description="EF-hand" evidence="2">
    <location>
        <begin position="63"/>
        <end position="95"/>
    </location>
</feature>
<evidence type="ECO:0000256" key="1">
    <source>
        <dbReference type="ARBA" id="ARBA00022837"/>
    </source>
</evidence>
<dbReference type="GO" id="GO:0005509">
    <property type="term" value="F:calcium ion binding"/>
    <property type="evidence" value="ECO:0007669"/>
    <property type="project" value="InterPro"/>
</dbReference>
<dbReference type="Gene3D" id="1.10.238.10">
    <property type="entry name" value="EF-hand"/>
    <property type="match status" value="1"/>
</dbReference>